<dbReference type="EMBL" id="LNYX01000012">
    <property type="protein sequence ID" value="KTD64742.1"/>
    <property type="molecule type" value="Genomic_DNA"/>
</dbReference>
<evidence type="ECO:0000313" key="9">
    <source>
        <dbReference type="Proteomes" id="UP000054877"/>
    </source>
</evidence>
<dbReference type="PROSITE" id="PS50850">
    <property type="entry name" value="MFS"/>
    <property type="match status" value="1"/>
</dbReference>
<feature type="domain" description="Major facilitator superfamily (MFS) profile" evidence="7">
    <location>
        <begin position="5"/>
        <end position="381"/>
    </location>
</feature>
<dbReference type="CDD" id="cd17320">
    <property type="entry name" value="MFS_MdfA_MDR_like"/>
    <property type="match status" value="1"/>
</dbReference>
<keyword evidence="9" id="KW-1185">Reference proteome</keyword>
<keyword evidence="3 6" id="KW-0812">Transmembrane</keyword>
<evidence type="ECO:0000256" key="6">
    <source>
        <dbReference type="SAM" id="Phobius"/>
    </source>
</evidence>
<evidence type="ECO:0000259" key="7">
    <source>
        <dbReference type="PROSITE" id="PS50850"/>
    </source>
</evidence>
<dbReference type="SUPFAM" id="SSF103473">
    <property type="entry name" value="MFS general substrate transporter"/>
    <property type="match status" value="1"/>
</dbReference>
<dbReference type="OrthoDB" id="5670831at2"/>
<feature type="transmembrane region" description="Helical" evidence="6">
    <location>
        <begin position="94"/>
        <end position="117"/>
    </location>
</feature>
<dbReference type="GO" id="GO:0005886">
    <property type="term" value="C:plasma membrane"/>
    <property type="evidence" value="ECO:0007669"/>
    <property type="project" value="TreeGrafter"/>
</dbReference>
<organism evidence="8 9">
    <name type="scientific">Legionella spiritensis</name>
    <dbReference type="NCBI Taxonomy" id="452"/>
    <lineage>
        <taxon>Bacteria</taxon>
        <taxon>Pseudomonadati</taxon>
        <taxon>Pseudomonadota</taxon>
        <taxon>Gammaproteobacteria</taxon>
        <taxon>Legionellales</taxon>
        <taxon>Legionellaceae</taxon>
        <taxon>Legionella</taxon>
    </lineage>
</organism>
<feature type="transmembrane region" description="Helical" evidence="6">
    <location>
        <begin position="359"/>
        <end position="377"/>
    </location>
</feature>
<dbReference type="PANTHER" id="PTHR23502:SF132">
    <property type="entry name" value="POLYAMINE TRANSPORTER 2-RELATED"/>
    <property type="match status" value="1"/>
</dbReference>
<dbReference type="PATRIC" id="fig|452.5.peg.992"/>
<evidence type="ECO:0000256" key="3">
    <source>
        <dbReference type="ARBA" id="ARBA00022692"/>
    </source>
</evidence>
<accession>A0A0W0Z7K4</accession>
<feature type="transmembrane region" description="Helical" evidence="6">
    <location>
        <begin position="332"/>
        <end position="353"/>
    </location>
</feature>
<evidence type="ECO:0000256" key="1">
    <source>
        <dbReference type="ARBA" id="ARBA00004141"/>
    </source>
</evidence>
<protein>
    <submittedName>
        <fullName evidence="8">Drug resistance transporter, Bcr/CflA</fullName>
    </submittedName>
</protein>
<dbReference type="InterPro" id="IPR011701">
    <property type="entry name" value="MFS"/>
</dbReference>
<keyword evidence="4 6" id="KW-1133">Transmembrane helix</keyword>
<keyword evidence="2" id="KW-0813">Transport</keyword>
<dbReference type="PANTHER" id="PTHR23502">
    <property type="entry name" value="MAJOR FACILITATOR SUPERFAMILY"/>
    <property type="match status" value="1"/>
</dbReference>
<dbReference type="InterPro" id="IPR036259">
    <property type="entry name" value="MFS_trans_sf"/>
</dbReference>
<evidence type="ECO:0000256" key="5">
    <source>
        <dbReference type="ARBA" id="ARBA00023136"/>
    </source>
</evidence>
<sequence>MNKSAWLMILFTWFLGNLGIHFMTPALPALATLFHTTPRIAQLTISLFLLGKALSMLFWSGISERRGRKPVFIAGLGLYVVSNFLASWSPSMTVLLICRFLQGLAVGATLLMGRAMINDTHNEQQATQQFAFLFSLAGLLICFLPFLGGVINSFGNWRVASTIMAGYGLLLLIFSRIMPETMPYHASIPTLRSSISLVFRNTLFVRYLLVSALMMAGESAFNTSASFILIKGAGYSVSHYGAIKTIMAIMHMLGTAACGLLIRYFTSAHLVVLGVRLFAVSACAMWLFSLTHGNVLLTFIIPMTIYYFGTGFIVACTTAASVRPFPKQMATALALTLFCQFNFSASFSLISSMLNIQSVTPFMLLLTVISLLSVLAWPGTRLVNPRLSTT</sequence>
<dbReference type="Gene3D" id="1.20.1720.10">
    <property type="entry name" value="Multidrug resistance protein D"/>
    <property type="match status" value="1"/>
</dbReference>
<dbReference type="RefSeq" id="WP_058482847.1">
    <property type="nucleotide sequence ID" value="NZ_CAAAII010000002.1"/>
</dbReference>
<evidence type="ECO:0000256" key="2">
    <source>
        <dbReference type="ARBA" id="ARBA00022448"/>
    </source>
</evidence>
<feature type="transmembrane region" description="Helical" evidence="6">
    <location>
        <begin position="269"/>
        <end position="289"/>
    </location>
</feature>
<dbReference type="InterPro" id="IPR020846">
    <property type="entry name" value="MFS_dom"/>
</dbReference>
<feature type="transmembrane region" description="Helical" evidence="6">
    <location>
        <begin position="129"/>
        <end position="151"/>
    </location>
</feature>
<evidence type="ECO:0000313" key="8">
    <source>
        <dbReference type="EMBL" id="KTD64742.1"/>
    </source>
</evidence>
<feature type="transmembrane region" description="Helical" evidence="6">
    <location>
        <begin position="237"/>
        <end position="262"/>
    </location>
</feature>
<gene>
    <name evidence="8" type="ORF">Lspi_0909</name>
</gene>
<dbReference type="AlphaFoldDB" id="A0A0W0Z7K4"/>
<comment type="subcellular location">
    <subcellularLocation>
        <location evidence="1">Membrane</location>
        <topology evidence="1">Multi-pass membrane protein</topology>
    </subcellularLocation>
</comment>
<dbReference type="GO" id="GO:1990961">
    <property type="term" value="P:xenobiotic detoxification by transmembrane export across the plasma membrane"/>
    <property type="evidence" value="ECO:0007669"/>
    <property type="project" value="TreeGrafter"/>
</dbReference>
<feature type="transmembrane region" description="Helical" evidence="6">
    <location>
        <begin position="157"/>
        <end position="177"/>
    </location>
</feature>
<reference evidence="8 9" key="1">
    <citation type="submission" date="2015-11" db="EMBL/GenBank/DDBJ databases">
        <title>Genomic analysis of 38 Legionella species identifies large and diverse effector repertoires.</title>
        <authorList>
            <person name="Burstein D."/>
            <person name="Amaro F."/>
            <person name="Zusman T."/>
            <person name="Lifshitz Z."/>
            <person name="Cohen O."/>
            <person name="Gilbert J.A."/>
            <person name="Pupko T."/>
            <person name="Shuman H.A."/>
            <person name="Segal G."/>
        </authorList>
    </citation>
    <scope>NUCLEOTIDE SEQUENCE [LARGE SCALE GENOMIC DNA]</scope>
    <source>
        <strain evidence="8 9">Mt.St.Helens-9</strain>
    </source>
</reference>
<dbReference type="GO" id="GO:0022857">
    <property type="term" value="F:transmembrane transporter activity"/>
    <property type="evidence" value="ECO:0007669"/>
    <property type="project" value="InterPro"/>
</dbReference>
<evidence type="ECO:0000256" key="4">
    <source>
        <dbReference type="ARBA" id="ARBA00022989"/>
    </source>
</evidence>
<dbReference type="STRING" id="452.Lspi_0909"/>
<feature type="transmembrane region" description="Helical" evidence="6">
    <location>
        <begin position="41"/>
        <end position="59"/>
    </location>
</feature>
<name>A0A0W0Z7K4_LEGSP</name>
<feature type="transmembrane region" description="Helical" evidence="6">
    <location>
        <begin position="295"/>
        <end position="320"/>
    </location>
</feature>
<proteinExistence type="predicted"/>
<keyword evidence="5 6" id="KW-0472">Membrane</keyword>
<comment type="caution">
    <text evidence="8">The sequence shown here is derived from an EMBL/GenBank/DDBJ whole genome shotgun (WGS) entry which is preliminary data.</text>
</comment>
<feature type="transmembrane region" description="Helical" evidence="6">
    <location>
        <begin position="71"/>
        <end position="88"/>
    </location>
</feature>
<dbReference type="Pfam" id="PF07690">
    <property type="entry name" value="MFS_1"/>
    <property type="match status" value="1"/>
</dbReference>
<dbReference type="Proteomes" id="UP000054877">
    <property type="component" value="Unassembled WGS sequence"/>
</dbReference>